<dbReference type="GO" id="GO:0005634">
    <property type="term" value="C:nucleus"/>
    <property type="evidence" value="ECO:0007669"/>
    <property type="project" value="TreeGrafter"/>
</dbReference>
<feature type="region of interest" description="Disordered" evidence="5">
    <location>
        <begin position="238"/>
        <end position="265"/>
    </location>
</feature>
<dbReference type="OrthoDB" id="10261556at2759"/>
<evidence type="ECO:0000256" key="5">
    <source>
        <dbReference type="SAM" id="MobiDB-lite"/>
    </source>
</evidence>
<feature type="compositionally biased region" description="Basic and acidic residues" evidence="5">
    <location>
        <begin position="248"/>
        <end position="265"/>
    </location>
</feature>
<dbReference type="GO" id="GO:0000724">
    <property type="term" value="P:double-strand break repair via homologous recombination"/>
    <property type="evidence" value="ECO:0007669"/>
    <property type="project" value="TreeGrafter"/>
</dbReference>
<dbReference type="PANTHER" id="PTHR13710:SF153">
    <property type="entry name" value="RECQ-LIKE DNA HELICASE BLM"/>
    <property type="match status" value="1"/>
</dbReference>
<dbReference type="GO" id="GO:0043138">
    <property type="term" value="F:3'-5' DNA helicase activity"/>
    <property type="evidence" value="ECO:0007669"/>
    <property type="project" value="TreeGrafter"/>
</dbReference>
<dbReference type="PANTHER" id="PTHR13710">
    <property type="entry name" value="DNA HELICASE RECQ FAMILY MEMBER"/>
    <property type="match status" value="1"/>
</dbReference>
<dbReference type="InterPro" id="IPR011545">
    <property type="entry name" value="DEAD/DEAH_box_helicase_dom"/>
</dbReference>
<keyword evidence="7" id="KW-0378">Hydrolase</keyword>
<evidence type="ECO:0000313" key="8">
    <source>
        <dbReference type="Proteomes" id="UP000281406"/>
    </source>
</evidence>
<keyword evidence="7" id="KW-0347">Helicase</keyword>
<organism evidence="7 8">
    <name type="scientific">Anabarilius grahami</name>
    <name type="common">Kanglang fish</name>
    <name type="synonym">Barilius grahami</name>
    <dbReference type="NCBI Taxonomy" id="495550"/>
    <lineage>
        <taxon>Eukaryota</taxon>
        <taxon>Metazoa</taxon>
        <taxon>Chordata</taxon>
        <taxon>Craniata</taxon>
        <taxon>Vertebrata</taxon>
        <taxon>Euteleostomi</taxon>
        <taxon>Actinopterygii</taxon>
        <taxon>Neopterygii</taxon>
        <taxon>Teleostei</taxon>
        <taxon>Ostariophysi</taxon>
        <taxon>Cypriniformes</taxon>
        <taxon>Xenocyprididae</taxon>
        <taxon>Xenocypridinae</taxon>
        <taxon>Xenocypridinae incertae sedis</taxon>
        <taxon>Anabarilius</taxon>
    </lineage>
</organism>
<dbReference type="Proteomes" id="UP000281406">
    <property type="component" value="Unassembled WGS sequence"/>
</dbReference>
<evidence type="ECO:0000256" key="2">
    <source>
        <dbReference type="ARBA" id="ARBA00023125"/>
    </source>
</evidence>
<dbReference type="Gene3D" id="3.40.50.300">
    <property type="entry name" value="P-loop containing nucleotide triphosphate hydrolases"/>
    <property type="match status" value="1"/>
</dbReference>
<name>A0A3N0Z4G7_ANAGA</name>
<dbReference type="GO" id="GO:0005524">
    <property type="term" value="F:ATP binding"/>
    <property type="evidence" value="ECO:0007669"/>
    <property type="project" value="InterPro"/>
</dbReference>
<dbReference type="GO" id="GO:0005737">
    <property type="term" value="C:cytoplasm"/>
    <property type="evidence" value="ECO:0007669"/>
    <property type="project" value="TreeGrafter"/>
</dbReference>
<dbReference type="EMBL" id="RJVU01014363">
    <property type="protein sequence ID" value="ROL52848.1"/>
    <property type="molecule type" value="Genomic_DNA"/>
</dbReference>
<sequence>MMAVVEELRCVDSAIASVLEDIDSALILKEEQRTAIKAFVDGKDVFAVLPTGFRKSLIYQLAPMVAKKMGCNENPVVIVVSPLVALMENQVKEATEMGITAMHLPLILLSKIKLVLAKMEGRLYTDVREQAEMFKRQLHNSKCVQAQLREELGRASDQLRDFQHSHKRATVRALKWPNKPDVSERRFEEIGRRMKELDIEGDTRYELPKLQSVHFSPFGSMARDPVYDILAQGQRYQPSSKPVITGRRATDASPHFHEAAFDSPT</sequence>
<comment type="similarity">
    <text evidence="1">Belongs to the helicase family. RecQ subfamily.</text>
</comment>
<dbReference type="GO" id="GO:0005694">
    <property type="term" value="C:chromosome"/>
    <property type="evidence" value="ECO:0007669"/>
    <property type="project" value="TreeGrafter"/>
</dbReference>
<dbReference type="InterPro" id="IPR027417">
    <property type="entry name" value="P-loop_NTPase"/>
</dbReference>
<accession>A0A3N0Z4G7</accession>
<evidence type="ECO:0000256" key="1">
    <source>
        <dbReference type="ARBA" id="ARBA00005446"/>
    </source>
</evidence>
<gene>
    <name evidence="7" type="ORF">DPX16_8411</name>
</gene>
<dbReference type="SUPFAM" id="SSF52540">
    <property type="entry name" value="P-loop containing nucleoside triphosphate hydrolases"/>
    <property type="match status" value="1"/>
</dbReference>
<protein>
    <submittedName>
        <fullName evidence="7">ATP-dependent DNA helicase Q-like 3</fullName>
    </submittedName>
</protein>
<dbReference type="AlphaFoldDB" id="A0A3N0Z4G7"/>
<keyword evidence="2" id="KW-0238">DNA-binding</keyword>
<keyword evidence="8" id="KW-1185">Reference proteome</keyword>
<reference evidence="7 8" key="1">
    <citation type="submission" date="2018-10" db="EMBL/GenBank/DDBJ databases">
        <title>Genome assembly for a Yunnan-Guizhou Plateau 3E fish, Anabarilius grahami (Regan), and its evolutionary and genetic applications.</title>
        <authorList>
            <person name="Jiang W."/>
        </authorList>
    </citation>
    <scope>NUCLEOTIDE SEQUENCE [LARGE SCALE GENOMIC DNA]</scope>
    <source>
        <strain evidence="7">AG-KIZ</strain>
        <tissue evidence="7">Muscle</tissue>
    </source>
</reference>
<evidence type="ECO:0000256" key="3">
    <source>
        <dbReference type="ARBA" id="ARBA00023235"/>
    </source>
</evidence>
<evidence type="ECO:0000313" key="7">
    <source>
        <dbReference type="EMBL" id="ROL52848.1"/>
    </source>
</evidence>
<keyword evidence="3" id="KW-0413">Isomerase</keyword>
<dbReference type="Pfam" id="PF00270">
    <property type="entry name" value="DEAD"/>
    <property type="match status" value="1"/>
</dbReference>
<keyword evidence="7" id="KW-0547">Nucleotide-binding</keyword>
<keyword evidence="4" id="KW-0539">Nucleus</keyword>
<evidence type="ECO:0000259" key="6">
    <source>
        <dbReference type="Pfam" id="PF00270"/>
    </source>
</evidence>
<comment type="caution">
    <text evidence="7">The sequence shown here is derived from an EMBL/GenBank/DDBJ whole genome shotgun (WGS) entry which is preliminary data.</text>
</comment>
<dbReference type="GO" id="GO:0003677">
    <property type="term" value="F:DNA binding"/>
    <property type="evidence" value="ECO:0007669"/>
    <property type="project" value="UniProtKB-KW"/>
</dbReference>
<proteinExistence type="inferred from homology"/>
<dbReference type="GO" id="GO:0009378">
    <property type="term" value="F:four-way junction helicase activity"/>
    <property type="evidence" value="ECO:0007669"/>
    <property type="project" value="TreeGrafter"/>
</dbReference>
<feature type="domain" description="DEAD/DEAH-box helicase" evidence="6">
    <location>
        <begin position="31"/>
        <end position="105"/>
    </location>
</feature>
<keyword evidence="7" id="KW-0067">ATP-binding</keyword>
<evidence type="ECO:0000256" key="4">
    <source>
        <dbReference type="ARBA" id="ARBA00023242"/>
    </source>
</evidence>